<dbReference type="AlphaFoldDB" id="A0A381NAD6"/>
<dbReference type="SUPFAM" id="SSF102405">
    <property type="entry name" value="MCP/YpsA-like"/>
    <property type="match status" value="1"/>
</dbReference>
<proteinExistence type="predicted"/>
<protein>
    <recommendedName>
        <fullName evidence="2">Cytokinin riboside 5'-monophosphate phosphoribohydrolase</fullName>
    </recommendedName>
</protein>
<dbReference type="GO" id="GO:0016799">
    <property type="term" value="F:hydrolase activity, hydrolyzing N-glycosyl compounds"/>
    <property type="evidence" value="ECO:0007669"/>
    <property type="project" value="TreeGrafter"/>
</dbReference>
<dbReference type="InterPro" id="IPR005269">
    <property type="entry name" value="LOG"/>
</dbReference>
<dbReference type="NCBIfam" id="TIGR00730">
    <property type="entry name" value="Rossman fold protein, TIGR00730 family"/>
    <property type="match status" value="1"/>
</dbReference>
<reference evidence="1" key="1">
    <citation type="submission" date="2018-05" db="EMBL/GenBank/DDBJ databases">
        <authorList>
            <person name="Lanie J.A."/>
            <person name="Ng W.-L."/>
            <person name="Kazmierczak K.M."/>
            <person name="Andrzejewski T.M."/>
            <person name="Davidsen T.M."/>
            <person name="Wayne K.J."/>
            <person name="Tettelin H."/>
            <person name="Glass J.I."/>
            <person name="Rusch D."/>
            <person name="Podicherti R."/>
            <person name="Tsui H.-C.T."/>
            <person name="Winkler M.E."/>
        </authorList>
    </citation>
    <scope>NUCLEOTIDE SEQUENCE</scope>
</reference>
<evidence type="ECO:0008006" key="2">
    <source>
        <dbReference type="Google" id="ProtNLM"/>
    </source>
</evidence>
<dbReference type="PANTHER" id="PTHR31223">
    <property type="entry name" value="LOG FAMILY PROTEIN YJL055W"/>
    <property type="match status" value="1"/>
</dbReference>
<dbReference type="GO" id="GO:0009691">
    <property type="term" value="P:cytokinin biosynthetic process"/>
    <property type="evidence" value="ECO:0007669"/>
    <property type="project" value="InterPro"/>
</dbReference>
<name>A0A381NAD6_9ZZZZ</name>
<gene>
    <name evidence="1" type="ORF">METZ01_LOCUS3898</name>
</gene>
<dbReference type="PANTHER" id="PTHR31223:SF70">
    <property type="entry name" value="LOG FAMILY PROTEIN YJL055W"/>
    <property type="match status" value="1"/>
</dbReference>
<evidence type="ECO:0000313" key="1">
    <source>
        <dbReference type="EMBL" id="SUZ51044.1"/>
    </source>
</evidence>
<dbReference type="GO" id="GO:0005829">
    <property type="term" value="C:cytosol"/>
    <property type="evidence" value="ECO:0007669"/>
    <property type="project" value="TreeGrafter"/>
</dbReference>
<dbReference type="Gene3D" id="3.40.50.450">
    <property type="match status" value="1"/>
</dbReference>
<sequence>MKSVCIFAGSSLGRKESYKNIAISLGQELVKNNFSMVYGGGGVGLMNEIANEVLKCGGEVTGVITERLKDVEAGHQNLTKLYVVKTMHERKAKMAELSDAIISLPGGVGTWEEFFEALAWNQLGIHSKPIILLNEDGYYEDLYLFTKKACKEGFIPQSTLDDFHLISNIDEAINCIKNFKPRDKSQWFKRLKE</sequence>
<organism evidence="1">
    <name type="scientific">marine metagenome</name>
    <dbReference type="NCBI Taxonomy" id="408172"/>
    <lineage>
        <taxon>unclassified sequences</taxon>
        <taxon>metagenomes</taxon>
        <taxon>ecological metagenomes</taxon>
    </lineage>
</organism>
<accession>A0A381NAD6</accession>
<dbReference type="EMBL" id="UINC01000203">
    <property type="protein sequence ID" value="SUZ51044.1"/>
    <property type="molecule type" value="Genomic_DNA"/>
</dbReference>
<dbReference type="Pfam" id="PF03641">
    <property type="entry name" value="Lysine_decarbox"/>
    <property type="match status" value="1"/>
</dbReference>
<dbReference type="InterPro" id="IPR031100">
    <property type="entry name" value="LOG_fam"/>
</dbReference>